<accession>A0A840Y7S7</accession>
<comment type="caution">
    <text evidence="6">The sequence shown here is derived from an EMBL/GenBank/DDBJ whole genome shotgun (WGS) entry which is preliminary data.</text>
</comment>
<comment type="function">
    <text evidence="1">Is involved in generating a small heat-stable compound (Nod), an acylated oligomer of N-acetylglucosamine, that stimulates mitosis in various plant protoplasts.</text>
</comment>
<protein>
    <recommendedName>
        <fullName evidence="3">Chitooligosaccharide deacetylase</fullName>
    </recommendedName>
    <alternativeName>
        <fullName evidence="4">Nodulation protein B</fullName>
    </alternativeName>
</protein>
<evidence type="ECO:0000313" key="6">
    <source>
        <dbReference type="EMBL" id="MBB5696206.1"/>
    </source>
</evidence>
<reference evidence="6 7" key="1">
    <citation type="submission" date="2020-08" db="EMBL/GenBank/DDBJ databases">
        <title>Genomic Encyclopedia of Type Strains, Phase IV (KMG-IV): sequencing the most valuable type-strain genomes for metagenomic binning, comparative biology and taxonomic classification.</title>
        <authorList>
            <person name="Goeker M."/>
        </authorList>
    </citation>
    <scope>NUCLEOTIDE SEQUENCE [LARGE SCALE GENOMIC DNA]</scope>
    <source>
        <strain evidence="6 7">DSM 25622</strain>
    </source>
</reference>
<dbReference type="GO" id="GO:0016810">
    <property type="term" value="F:hydrolase activity, acting on carbon-nitrogen (but not peptide) bonds"/>
    <property type="evidence" value="ECO:0007669"/>
    <property type="project" value="InterPro"/>
</dbReference>
<dbReference type="Proteomes" id="UP000580654">
    <property type="component" value="Unassembled WGS sequence"/>
</dbReference>
<dbReference type="Pfam" id="PF01522">
    <property type="entry name" value="Polysacc_deac_1"/>
    <property type="match status" value="1"/>
</dbReference>
<evidence type="ECO:0000259" key="5">
    <source>
        <dbReference type="PROSITE" id="PS51677"/>
    </source>
</evidence>
<evidence type="ECO:0000313" key="7">
    <source>
        <dbReference type="Proteomes" id="UP000580654"/>
    </source>
</evidence>
<evidence type="ECO:0000256" key="1">
    <source>
        <dbReference type="ARBA" id="ARBA00003236"/>
    </source>
</evidence>
<dbReference type="SUPFAM" id="SSF88713">
    <property type="entry name" value="Glycoside hydrolase/deacetylase"/>
    <property type="match status" value="1"/>
</dbReference>
<comment type="similarity">
    <text evidence="2">Belongs to the polysaccharide deacetylase family.</text>
</comment>
<dbReference type="GO" id="GO:0005975">
    <property type="term" value="P:carbohydrate metabolic process"/>
    <property type="evidence" value="ECO:0007669"/>
    <property type="project" value="InterPro"/>
</dbReference>
<dbReference type="CDD" id="cd10917">
    <property type="entry name" value="CE4_NodB_like_6s_7s"/>
    <property type="match status" value="1"/>
</dbReference>
<dbReference type="PANTHER" id="PTHR10587">
    <property type="entry name" value="GLYCOSYL TRANSFERASE-RELATED"/>
    <property type="match status" value="1"/>
</dbReference>
<sequence>MGGPVVTLSFDNGPEPEVTPGVLEVLRARGVPATFFVLGHKLAAHRHLAERAHAEGHWIGNHSWTHARPLGELPDDAGTAEAEIGRTQDLIGELSHPDRLFRPLGGGGALGPHLLSGAALAYLVEGGFTCVLWNAVPGDFRDPEGWPDRALEMCRGPDPVALVLHDLPNGAMRHLDRFLGRLADAGARFEQGFPEACIPLRRGKASGPIERYVTPRAGAAA</sequence>
<dbReference type="AlphaFoldDB" id="A0A840Y7S7"/>
<feature type="domain" description="NodB homology" evidence="5">
    <location>
        <begin position="4"/>
        <end position="190"/>
    </location>
</feature>
<keyword evidence="7" id="KW-1185">Reference proteome</keyword>
<gene>
    <name evidence="6" type="ORF">FHS87_004276</name>
</gene>
<name>A0A840Y7S7_9PROT</name>
<evidence type="ECO:0000256" key="2">
    <source>
        <dbReference type="ARBA" id="ARBA00010973"/>
    </source>
</evidence>
<dbReference type="InterPro" id="IPR050248">
    <property type="entry name" value="Polysacc_deacetylase_ArnD"/>
</dbReference>
<evidence type="ECO:0000256" key="4">
    <source>
        <dbReference type="ARBA" id="ARBA00032976"/>
    </source>
</evidence>
<organism evidence="6 7">
    <name type="scientific">Muricoccus pecuniae</name>
    <dbReference type="NCBI Taxonomy" id="693023"/>
    <lineage>
        <taxon>Bacteria</taxon>
        <taxon>Pseudomonadati</taxon>
        <taxon>Pseudomonadota</taxon>
        <taxon>Alphaproteobacteria</taxon>
        <taxon>Acetobacterales</taxon>
        <taxon>Roseomonadaceae</taxon>
        <taxon>Muricoccus</taxon>
    </lineage>
</organism>
<dbReference type="EMBL" id="JACIJD010000033">
    <property type="protein sequence ID" value="MBB5696206.1"/>
    <property type="molecule type" value="Genomic_DNA"/>
</dbReference>
<proteinExistence type="inferred from homology"/>
<dbReference type="RefSeq" id="WP_184521312.1">
    <property type="nucleotide sequence ID" value="NZ_JACIJD010000033.1"/>
</dbReference>
<dbReference type="InterPro" id="IPR011330">
    <property type="entry name" value="Glyco_hydro/deAcase_b/a-brl"/>
</dbReference>
<dbReference type="InterPro" id="IPR002509">
    <property type="entry name" value="NODB_dom"/>
</dbReference>
<evidence type="ECO:0000256" key="3">
    <source>
        <dbReference type="ARBA" id="ARBA00020071"/>
    </source>
</evidence>
<dbReference type="Gene3D" id="3.20.20.370">
    <property type="entry name" value="Glycoside hydrolase/deacetylase"/>
    <property type="match status" value="1"/>
</dbReference>
<dbReference type="PROSITE" id="PS51677">
    <property type="entry name" value="NODB"/>
    <property type="match status" value="1"/>
</dbReference>